<dbReference type="PANTHER" id="PTHR35841:SF1">
    <property type="entry name" value="PHOSPHONATES-BINDING PERIPLASMIC PROTEIN"/>
    <property type="match status" value="1"/>
</dbReference>
<dbReference type="Gene3D" id="3.40.190.10">
    <property type="entry name" value="Periplasmic binding protein-like II"/>
    <property type="match status" value="2"/>
</dbReference>
<reference evidence="3" key="1">
    <citation type="journal article" date="2022" name="Syst. Appl. Microbiol.">
        <title>Natronocalculus amylovorans gen. nov., sp. nov., and Natranaeroarchaeum aerophilus sp. nov., dominant culturable amylolytic natronoarchaea from hypersaline soda lakes in southwestern Siberia.</title>
        <authorList>
            <person name="Sorokin D.Y."/>
            <person name="Elcheninov A.G."/>
            <person name="Khizhniak T.V."/>
            <person name="Koenen M."/>
            <person name="Bale N.J."/>
            <person name="Damste J.S.S."/>
            <person name="Kublanov I.V."/>
        </authorList>
    </citation>
    <scope>NUCLEOTIDE SEQUENCE</scope>
    <source>
        <strain evidence="3">AArc-St2</strain>
    </source>
</reference>
<dbReference type="SUPFAM" id="SSF53850">
    <property type="entry name" value="Periplasmic binding protein-like II"/>
    <property type="match status" value="1"/>
</dbReference>
<comment type="caution">
    <text evidence="3">The sequence shown here is derived from an EMBL/GenBank/DDBJ whole genome shotgun (WGS) entry which is preliminary data.</text>
</comment>
<dbReference type="InterPro" id="IPR006311">
    <property type="entry name" value="TAT_signal"/>
</dbReference>
<dbReference type="AlphaFoldDB" id="A0AAE3FTS0"/>
<feature type="region of interest" description="Disordered" evidence="2">
    <location>
        <begin position="26"/>
        <end position="74"/>
    </location>
</feature>
<gene>
    <name evidence="3" type="primary">phnD</name>
    <name evidence="3" type="ORF">AArcSt2_00840</name>
</gene>
<evidence type="ECO:0000313" key="4">
    <source>
        <dbReference type="Proteomes" id="UP001203207"/>
    </source>
</evidence>
<dbReference type="GO" id="GO:0043190">
    <property type="term" value="C:ATP-binding cassette (ABC) transporter complex"/>
    <property type="evidence" value="ECO:0007669"/>
    <property type="project" value="InterPro"/>
</dbReference>
<protein>
    <submittedName>
        <fullName evidence="3">Phosphate/phosphite/phosphonate ABC transporter substrate-binding protein</fullName>
    </submittedName>
</protein>
<dbReference type="Proteomes" id="UP001203207">
    <property type="component" value="Unassembled WGS sequence"/>
</dbReference>
<sequence length="396" mass="43468">MVNPDRSRRKFILAGGALGTAAFAGCLGDDDSDGNGQAGAGLGGNGGNGGSDTGNGGSTDSMLTDQFDPDNPDWMNNNYYGSAVIEQDYVRGRLADLEAMGDRGQTEAAHGIEPQELPDDEDEWIDPDTLVYAELPREDSEAAYAEQLEPMIEKLEAETGKEVQFQTIDSYAAVVEAMRSERIHIANFATGNTPFGVNLAGMVPLAMGVDGGEFGYRLFAITRADHEISSVEEFKDDDGYRIAHTEASSNSGHQAPSALFDEFFDITYEENYNPEFSGGHEQSGRGVAFGDFDGGPICSTCLDNTVEAVDDIEWDDYKILWASDPFPPGPIGYRYNLHPDIVEGARETWLNTNWEGTSYGDEAGYPEYVEVDYVNHWHEIMIIQRFNDVQYDQENL</sequence>
<evidence type="ECO:0000256" key="1">
    <source>
        <dbReference type="ARBA" id="ARBA00022729"/>
    </source>
</evidence>
<organism evidence="3 4">
    <name type="scientific">Natronocalculus amylovorans</name>
    <dbReference type="NCBI Taxonomy" id="2917812"/>
    <lineage>
        <taxon>Archaea</taxon>
        <taxon>Methanobacteriati</taxon>
        <taxon>Methanobacteriota</taxon>
        <taxon>Stenosarchaea group</taxon>
        <taxon>Halobacteria</taxon>
        <taxon>Halobacteriales</taxon>
        <taxon>Haloferacaceae</taxon>
        <taxon>Natronocalculus</taxon>
    </lineage>
</organism>
<dbReference type="RefSeq" id="WP_250582277.1">
    <property type="nucleotide sequence ID" value="NZ_JAKRVX010000001.1"/>
</dbReference>
<dbReference type="PANTHER" id="PTHR35841">
    <property type="entry name" value="PHOSPHONATES-BINDING PERIPLASMIC PROTEIN"/>
    <property type="match status" value="1"/>
</dbReference>
<dbReference type="InterPro" id="IPR005770">
    <property type="entry name" value="PhnD"/>
</dbReference>
<feature type="compositionally biased region" description="Gly residues" evidence="2">
    <location>
        <begin position="36"/>
        <end position="57"/>
    </location>
</feature>
<dbReference type="PROSITE" id="PS51318">
    <property type="entry name" value="TAT"/>
    <property type="match status" value="1"/>
</dbReference>
<dbReference type="EMBL" id="JAKRVX010000001">
    <property type="protein sequence ID" value="MCL9815482.1"/>
    <property type="molecule type" value="Genomic_DNA"/>
</dbReference>
<keyword evidence="4" id="KW-1185">Reference proteome</keyword>
<dbReference type="GO" id="GO:0055085">
    <property type="term" value="P:transmembrane transport"/>
    <property type="evidence" value="ECO:0007669"/>
    <property type="project" value="InterPro"/>
</dbReference>
<dbReference type="PROSITE" id="PS51257">
    <property type="entry name" value="PROKAR_LIPOPROTEIN"/>
    <property type="match status" value="1"/>
</dbReference>
<proteinExistence type="predicted"/>
<evidence type="ECO:0000256" key="2">
    <source>
        <dbReference type="SAM" id="MobiDB-lite"/>
    </source>
</evidence>
<keyword evidence="1" id="KW-0732">Signal</keyword>
<dbReference type="NCBIfam" id="TIGR01098">
    <property type="entry name" value="3A0109s03R"/>
    <property type="match status" value="1"/>
</dbReference>
<reference evidence="3" key="2">
    <citation type="submission" date="2022-02" db="EMBL/GenBank/DDBJ databases">
        <authorList>
            <person name="Elcheninov A.G."/>
            <person name="Sorokin D.Y."/>
            <person name="Kublanov I.V."/>
        </authorList>
    </citation>
    <scope>NUCLEOTIDE SEQUENCE</scope>
    <source>
        <strain evidence="3">AArc-St2</strain>
    </source>
</reference>
<evidence type="ECO:0000313" key="3">
    <source>
        <dbReference type="EMBL" id="MCL9815482.1"/>
    </source>
</evidence>
<accession>A0AAE3FTS0</accession>
<dbReference type="Pfam" id="PF12974">
    <property type="entry name" value="Phosphonate-bd"/>
    <property type="match status" value="1"/>
</dbReference>
<name>A0AAE3FTS0_9EURY</name>